<dbReference type="RefSeq" id="XP_026486881.2">
    <property type="nucleotide sequence ID" value="XM_026631096.2"/>
</dbReference>
<dbReference type="OrthoDB" id="7411121at2759"/>
<reference evidence="2" key="1">
    <citation type="submission" date="2025-08" db="UniProtKB">
        <authorList>
            <consortium name="RefSeq"/>
        </authorList>
    </citation>
    <scope>IDENTIFICATION</scope>
    <source>
        <tissue evidence="2">Whole body</tissue>
    </source>
</reference>
<dbReference type="OMA" id="TSCNNID"/>
<proteinExistence type="predicted"/>
<name>A0A8B8HTB8_VANTA</name>
<dbReference type="AlphaFoldDB" id="A0A8B8HTB8"/>
<organism evidence="1 2">
    <name type="scientific">Vanessa tameamea</name>
    <name type="common">Kamehameha butterfly</name>
    <dbReference type="NCBI Taxonomy" id="334116"/>
    <lineage>
        <taxon>Eukaryota</taxon>
        <taxon>Metazoa</taxon>
        <taxon>Ecdysozoa</taxon>
        <taxon>Arthropoda</taxon>
        <taxon>Hexapoda</taxon>
        <taxon>Insecta</taxon>
        <taxon>Pterygota</taxon>
        <taxon>Neoptera</taxon>
        <taxon>Endopterygota</taxon>
        <taxon>Lepidoptera</taxon>
        <taxon>Glossata</taxon>
        <taxon>Ditrysia</taxon>
        <taxon>Papilionoidea</taxon>
        <taxon>Nymphalidae</taxon>
        <taxon>Nymphalinae</taxon>
        <taxon>Vanessa</taxon>
    </lineage>
</organism>
<sequence length="98" mass="10961">MHYIIVTEFETPSETSCRIKGLLSTDAKNLETYFLGFHINCSNMQDFFEVDISGDQVLQILGGSSFNYSIISQSMAIENTAIGGRTVKIQKLVWTMGK</sequence>
<accession>A0A8B8HTB8</accession>
<dbReference type="GeneID" id="113393958"/>
<evidence type="ECO:0000313" key="2">
    <source>
        <dbReference type="RefSeq" id="XP_026486881.2"/>
    </source>
</evidence>
<gene>
    <name evidence="2" type="primary">LOC113393958</name>
</gene>
<keyword evidence="1" id="KW-1185">Reference proteome</keyword>
<protein>
    <submittedName>
        <fullName evidence="2">Uncharacterized protein LOC113393958</fullName>
    </submittedName>
</protein>
<evidence type="ECO:0000313" key="1">
    <source>
        <dbReference type="Proteomes" id="UP001652626"/>
    </source>
</evidence>
<dbReference type="Proteomes" id="UP001652626">
    <property type="component" value="Chromosome 16"/>
</dbReference>